<feature type="transmembrane region" description="Helical" evidence="7">
    <location>
        <begin position="407"/>
        <end position="428"/>
    </location>
</feature>
<dbReference type="GO" id="GO:0022857">
    <property type="term" value="F:transmembrane transporter activity"/>
    <property type="evidence" value="ECO:0007669"/>
    <property type="project" value="InterPro"/>
</dbReference>
<feature type="transmembrane region" description="Helical" evidence="7">
    <location>
        <begin position="345"/>
        <end position="361"/>
    </location>
</feature>
<feature type="transmembrane region" description="Helical" evidence="7">
    <location>
        <begin position="197"/>
        <end position="215"/>
    </location>
</feature>
<feature type="transmembrane region" description="Helical" evidence="7">
    <location>
        <begin position="75"/>
        <end position="99"/>
    </location>
</feature>
<feature type="transmembrane region" description="Helical" evidence="7">
    <location>
        <begin position="165"/>
        <end position="185"/>
    </location>
</feature>
<feature type="transmembrane region" description="Helical" evidence="7">
    <location>
        <begin position="367"/>
        <end position="386"/>
    </location>
</feature>
<evidence type="ECO:0000256" key="5">
    <source>
        <dbReference type="ARBA" id="ARBA00022989"/>
    </source>
</evidence>
<dbReference type="PANTHER" id="PTHR23511">
    <property type="entry name" value="SYNAPTIC VESICLE GLYCOPROTEIN 2"/>
    <property type="match status" value="1"/>
</dbReference>
<dbReference type="CDD" id="cd17316">
    <property type="entry name" value="MFS_SV2_like"/>
    <property type="match status" value="1"/>
</dbReference>
<dbReference type="PROSITE" id="PS50850">
    <property type="entry name" value="MFS"/>
    <property type="match status" value="1"/>
</dbReference>
<sequence>MANTQRMSNIALDSGSISARLDRLPTTRSVWKLILLLSLGFFFEIYDLLYTGYVAPGLVKSGILTATTPGLFGTSGVASFIAALFAGLFIGTIACGFLADRFGRRAIFTYSLLLYAFANFVMLFQTTAFGLNSWRFVSGIGLGVEMITIGTYLSELAPKQVRGRAFAVCQAIGFSAIPLAAYLSYLLVPHAPFGVDGWRWIVLFGCLCAGAVWWIRRHLPESPRWLASKGRLAEADSILTALEAKVQEEYGQALPAPGAPEPIAKVGTFSDMWKPPYRTRTIMLIIFNIFQTVGFYGFANWVPTLLIKQGIAVTSSLLYTTLIGLAAPLGPLIGYLIADRFERKYIIVTMAGVSVIAGLIFSQVSTAVMIVALGITLTLTNNIMSFSFHAYQQELYPTGIRARAVGFVYSWSRFSAIFSSFAIAYTLGQFGVPGVFVFIAAAMFIVMAVISLMGPRTRGASLESISH</sequence>
<name>A0A843YRA0_9BURK</name>
<keyword evidence="4 7" id="KW-0812">Transmembrane</keyword>
<comment type="caution">
    <text evidence="9">The sequence shown here is derived from an EMBL/GenBank/DDBJ whole genome shotgun (WGS) entry which is preliminary data.</text>
</comment>
<proteinExistence type="inferred from homology"/>
<protein>
    <submittedName>
        <fullName evidence="9">MFS transporter</fullName>
    </submittedName>
</protein>
<feature type="transmembrane region" description="Helical" evidence="7">
    <location>
        <begin position="106"/>
        <end position="124"/>
    </location>
</feature>
<dbReference type="Proteomes" id="UP000451565">
    <property type="component" value="Unassembled WGS sequence"/>
</dbReference>
<evidence type="ECO:0000313" key="10">
    <source>
        <dbReference type="Proteomes" id="UP000451565"/>
    </source>
</evidence>
<comment type="similarity">
    <text evidence="2">Belongs to the major facilitator superfamily. Sugar transporter (TC 2.A.1.1) family.</text>
</comment>
<keyword evidence="10" id="KW-1185">Reference proteome</keyword>
<keyword evidence="6 7" id="KW-0472">Membrane</keyword>
<dbReference type="GO" id="GO:0016020">
    <property type="term" value="C:membrane"/>
    <property type="evidence" value="ECO:0007669"/>
    <property type="project" value="UniProtKB-SubCell"/>
</dbReference>
<dbReference type="InterPro" id="IPR036259">
    <property type="entry name" value="MFS_trans_sf"/>
</dbReference>
<evidence type="ECO:0000256" key="3">
    <source>
        <dbReference type="ARBA" id="ARBA00022448"/>
    </source>
</evidence>
<dbReference type="InterPro" id="IPR020846">
    <property type="entry name" value="MFS_dom"/>
</dbReference>
<evidence type="ECO:0000313" key="9">
    <source>
        <dbReference type="EMBL" id="MQQ99801.1"/>
    </source>
</evidence>
<feature type="transmembrane region" description="Helical" evidence="7">
    <location>
        <begin position="317"/>
        <end position="338"/>
    </location>
</feature>
<dbReference type="PROSITE" id="PS00217">
    <property type="entry name" value="SUGAR_TRANSPORT_2"/>
    <property type="match status" value="1"/>
</dbReference>
<feature type="transmembrane region" description="Helical" evidence="7">
    <location>
        <begin position="282"/>
        <end position="302"/>
    </location>
</feature>
<gene>
    <name evidence="9" type="ORF">GEV47_03765</name>
</gene>
<comment type="subcellular location">
    <subcellularLocation>
        <location evidence="1">Membrane</location>
        <topology evidence="1">Multi-pass membrane protein</topology>
    </subcellularLocation>
</comment>
<dbReference type="Gene3D" id="1.20.1250.20">
    <property type="entry name" value="MFS general substrate transporter like domains"/>
    <property type="match status" value="1"/>
</dbReference>
<evidence type="ECO:0000256" key="6">
    <source>
        <dbReference type="ARBA" id="ARBA00023136"/>
    </source>
</evidence>
<feature type="domain" description="Major facilitator superfamily (MFS) profile" evidence="8">
    <location>
        <begin position="33"/>
        <end position="458"/>
    </location>
</feature>
<dbReference type="Pfam" id="PF00083">
    <property type="entry name" value="Sugar_tr"/>
    <property type="match status" value="1"/>
</dbReference>
<evidence type="ECO:0000259" key="8">
    <source>
        <dbReference type="PROSITE" id="PS50850"/>
    </source>
</evidence>
<evidence type="ECO:0000256" key="7">
    <source>
        <dbReference type="SAM" id="Phobius"/>
    </source>
</evidence>
<dbReference type="InterPro" id="IPR005828">
    <property type="entry name" value="MFS_sugar_transport-like"/>
</dbReference>
<organism evidence="9 10">
    <name type="scientific">Glaciimonas soli</name>
    <dbReference type="NCBI Taxonomy" id="2590999"/>
    <lineage>
        <taxon>Bacteria</taxon>
        <taxon>Pseudomonadati</taxon>
        <taxon>Pseudomonadota</taxon>
        <taxon>Betaproteobacteria</taxon>
        <taxon>Burkholderiales</taxon>
        <taxon>Oxalobacteraceae</taxon>
        <taxon>Glaciimonas</taxon>
    </lineage>
</organism>
<reference evidence="9 10" key="1">
    <citation type="submission" date="2019-10" db="EMBL/GenBank/DDBJ databases">
        <title>Glaciimonas soli sp. nov., a psychrophilic bacterium isolated from the forest soil of a high elevation mountain in Taiwan.</title>
        <authorList>
            <person name="Wang L.-T."/>
            <person name="Shieh W.Y."/>
        </authorList>
    </citation>
    <scope>NUCLEOTIDE SEQUENCE [LARGE SCALE GENOMIC DNA]</scope>
    <source>
        <strain evidence="9 10">GS1</strain>
    </source>
</reference>
<dbReference type="InterPro" id="IPR005829">
    <property type="entry name" value="Sugar_transporter_CS"/>
</dbReference>
<evidence type="ECO:0000256" key="4">
    <source>
        <dbReference type="ARBA" id="ARBA00022692"/>
    </source>
</evidence>
<evidence type="ECO:0000256" key="2">
    <source>
        <dbReference type="ARBA" id="ARBA00010992"/>
    </source>
</evidence>
<dbReference type="SUPFAM" id="SSF103473">
    <property type="entry name" value="MFS general substrate transporter"/>
    <property type="match status" value="1"/>
</dbReference>
<keyword evidence="5 7" id="KW-1133">Transmembrane helix</keyword>
<dbReference type="EMBL" id="WINI01000001">
    <property type="protein sequence ID" value="MQQ99801.1"/>
    <property type="molecule type" value="Genomic_DNA"/>
</dbReference>
<dbReference type="PANTHER" id="PTHR23511:SF34">
    <property type="entry name" value="SYNAPTIC VESICLE GLYCOPROTEIN 2"/>
    <property type="match status" value="1"/>
</dbReference>
<evidence type="ECO:0000256" key="1">
    <source>
        <dbReference type="ARBA" id="ARBA00004141"/>
    </source>
</evidence>
<keyword evidence="3" id="KW-0813">Transport</keyword>
<feature type="transmembrane region" description="Helical" evidence="7">
    <location>
        <begin position="33"/>
        <end position="55"/>
    </location>
</feature>
<dbReference type="AlphaFoldDB" id="A0A843YRA0"/>
<feature type="transmembrane region" description="Helical" evidence="7">
    <location>
        <begin position="136"/>
        <end position="153"/>
    </location>
</feature>
<feature type="transmembrane region" description="Helical" evidence="7">
    <location>
        <begin position="434"/>
        <end position="454"/>
    </location>
</feature>
<accession>A0A843YRA0</accession>
<dbReference type="OrthoDB" id="3252866at2"/>